<sequence>MIFSQALVLLACLPYALGTSLIDFSAARGDDPSILGIRNLEAARDDKVSANTDDLYIKLGTDPRGTSALHFHRIQGDIRAEYHSLPNKVAADQTYYIGYQLSLGEIEESLMIWQFKEYAANNAEDGGANIPLSLEFKNGVLNLQYQASSTAKRESQWSRRLQTNTVYSIGLVINTATPGWVELYFDGEKQTFSTTGTTRLPATTFPGRAEPKFGAYRGEAVGIDTYVYRIQIGTALKDIQEAAGLGQPSTSTSTRISTTMATRTSTTRTTTRTTSSAPTSTATCEWTGHCAGATCSNADECSDPWTCFNGVCNYDPTVTCAVCANSDGCSDPWACISGKCAVDPSITCSWEGHCAGATCVMDDDCDDPWACVYGVCAIETTA</sequence>
<comment type="caution">
    <text evidence="3">The sequence shown here is derived from an EMBL/GenBank/DDBJ whole genome shotgun (WGS) entry which is preliminary data.</text>
</comment>
<dbReference type="OrthoDB" id="3233795at2759"/>
<accession>A0A397FXH4</accession>
<evidence type="ECO:0000313" key="3">
    <source>
        <dbReference type="EMBL" id="RHZ43461.1"/>
    </source>
</evidence>
<evidence type="ECO:0000256" key="2">
    <source>
        <dbReference type="SAM" id="SignalP"/>
    </source>
</evidence>
<dbReference type="EMBL" id="NKHU02000413">
    <property type="protein sequence ID" value="RHZ43461.1"/>
    <property type="molecule type" value="Genomic_DNA"/>
</dbReference>
<protein>
    <submittedName>
        <fullName evidence="3">Uncharacterized protein</fullName>
    </submittedName>
</protein>
<dbReference type="RefSeq" id="XP_026609812.1">
    <property type="nucleotide sequence ID" value="XM_026756055.1"/>
</dbReference>
<feature type="compositionally biased region" description="Low complexity" evidence="1">
    <location>
        <begin position="249"/>
        <end position="275"/>
    </location>
</feature>
<keyword evidence="2" id="KW-0732">Signal</keyword>
<organism evidence="3 4">
    <name type="scientific">Aspergillus thermomutatus</name>
    <name type="common">Neosartorya pseudofischeri</name>
    <dbReference type="NCBI Taxonomy" id="41047"/>
    <lineage>
        <taxon>Eukaryota</taxon>
        <taxon>Fungi</taxon>
        <taxon>Dikarya</taxon>
        <taxon>Ascomycota</taxon>
        <taxon>Pezizomycotina</taxon>
        <taxon>Eurotiomycetes</taxon>
        <taxon>Eurotiomycetidae</taxon>
        <taxon>Eurotiales</taxon>
        <taxon>Aspergillaceae</taxon>
        <taxon>Aspergillus</taxon>
        <taxon>Aspergillus subgen. Fumigati</taxon>
    </lineage>
</organism>
<dbReference type="Proteomes" id="UP000215305">
    <property type="component" value="Unassembled WGS sequence"/>
</dbReference>
<evidence type="ECO:0000256" key="1">
    <source>
        <dbReference type="SAM" id="MobiDB-lite"/>
    </source>
</evidence>
<proteinExistence type="predicted"/>
<dbReference type="GeneID" id="38124410"/>
<reference evidence="3" key="1">
    <citation type="submission" date="2018-08" db="EMBL/GenBank/DDBJ databases">
        <title>Draft genome sequence of azole-resistant Aspergillus thermomutatus (Neosartorya pseudofischeri) strain HMR AF 39, isolated from a human nasal aspirate.</title>
        <authorList>
            <person name="Parent-Michaud M."/>
            <person name="Dufresne P.J."/>
            <person name="Fournier E."/>
            <person name="Martineau C."/>
            <person name="Moreira S."/>
            <person name="Perkins V."/>
            <person name="De Repentigny L."/>
            <person name="Dufresne S.F."/>
        </authorList>
    </citation>
    <scope>NUCLEOTIDE SEQUENCE [LARGE SCALE GENOMIC DNA]</scope>
    <source>
        <strain evidence="3">HMR AF 39</strain>
    </source>
</reference>
<feature type="chain" id="PRO_5017455969" evidence="2">
    <location>
        <begin position="19"/>
        <end position="382"/>
    </location>
</feature>
<dbReference type="AlphaFoldDB" id="A0A397FXH4"/>
<dbReference type="Gene3D" id="2.60.120.200">
    <property type="match status" value="1"/>
</dbReference>
<evidence type="ECO:0000313" key="4">
    <source>
        <dbReference type="Proteomes" id="UP000215305"/>
    </source>
</evidence>
<keyword evidence="4" id="KW-1185">Reference proteome</keyword>
<feature type="signal peptide" evidence="2">
    <location>
        <begin position="1"/>
        <end position="18"/>
    </location>
</feature>
<name>A0A397FXH4_ASPTH</name>
<feature type="region of interest" description="Disordered" evidence="1">
    <location>
        <begin position="247"/>
        <end position="275"/>
    </location>
</feature>
<gene>
    <name evidence="3" type="ORF">CDV56_102436</name>
</gene>
<dbReference type="VEuPathDB" id="FungiDB:CDV56_102436"/>